<dbReference type="InterPro" id="IPR029479">
    <property type="entry name" value="Nitroreductase"/>
</dbReference>
<name>A0ABY3X1R1_9GAMM</name>
<dbReference type="PANTHER" id="PTHR43035">
    <property type="entry name" value="FATTY ACID REPRESSION MUTANT PROTEIN 2-RELATED"/>
    <property type="match status" value="1"/>
</dbReference>
<dbReference type="CDD" id="cd02140">
    <property type="entry name" value="Frm2-like"/>
    <property type="match status" value="1"/>
</dbReference>
<dbReference type="SUPFAM" id="SSF55469">
    <property type="entry name" value="FMN-dependent nitroreductase-like"/>
    <property type="match status" value="1"/>
</dbReference>
<protein>
    <submittedName>
        <fullName evidence="2">Nitroreductase family protein</fullName>
    </submittedName>
</protein>
<sequence>MSSFISLATKRRTIYHLGNNLPQSKEAINDIILEASKQAPTAFNSQSTRIITLFGAEHHKVWDMVLEALKPVLAADVFEGTKAKVDSFKAGNGTILYFEDNQVVEDLQAQFPLYAANFPKWSEQAHGIAAYGVWLALAEANIGASLQHYNELIEDAVKKAWGIPAKWSLKAQMPIGSIETPADPKGFIDTDERFKTFG</sequence>
<dbReference type="InterPro" id="IPR000415">
    <property type="entry name" value="Nitroreductase-like"/>
</dbReference>
<dbReference type="Pfam" id="PF00881">
    <property type="entry name" value="Nitroreductase"/>
    <property type="match status" value="1"/>
</dbReference>
<dbReference type="InterPro" id="IPR033877">
    <property type="entry name" value="Frm2/Hbn1"/>
</dbReference>
<keyword evidence="3" id="KW-1185">Reference proteome</keyword>
<dbReference type="RefSeq" id="WP_242148219.1">
    <property type="nucleotide sequence ID" value="NZ_CP093379.1"/>
</dbReference>
<evidence type="ECO:0000259" key="1">
    <source>
        <dbReference type="Pfam" id="PF00881"/>
    </source>
</evidence>
<dbReference type="Gene3D" id="3.40.109.10">
    <property type="entry name" value="NADH Oxidase"/>
    <property type="match status" value="1"/>
</dbReference>
<gene>
    <name evidence="2" type="ORF">MMG00_10850</name>
</gene>
<proteinExistence type="predicted"/>
<evidence type="ECO:0000313" key="2">
    <source>
        <dbReference type="EMBL" id="UNM95706.1"/>
    </source>
</evidence>
<dbReference type="PANTHER" id="PTHR43035:SF1">
    <property type="entry name" value="FATTY ACID REPRESSION MUTANT PROTEIN 2-RELATED"/>
    <property type="match status" value="1"/>
</dbReference>
<evidence type="ECO:0000313" key="3">
    <source>
        <dbReference type="Proteomes" id="UP000829542"/>
    </source>
</evidence>
<dbReference type="Proteomes" id="UP000829542">
    <property type="component" value="Chromosome"/>
</dbReference>
<accession>A0ABY3X1R1</accession>
<organism evidence="2 3">
    <name type="scientific">Ignatzschineria rhizosphaerae</name>
    <dbReference type="NCBI Taxonomy" id="2923279"/>
    <lineage>
        <taxon>Bacteria</taxon>
        <taxon>Pseudomonadati</taxon>
        <taxon>Pseudomonadota</taxon>
        <taxon>Gammaproteobacteria</taxon>
        <taxon>Cardiobacteriales</taxon>
        <taxon>Ignatzschineriaceae</taxon>
        <taxon>Ignatzschineria</taxon>
    </lineage>
</organism>
<feature type="domain" description="Nitroreductase" evidence="1">
    <location>
        <begin position="9"/>
        <end position="176"/>
    </location>
</feature>
<reference evidence="2 3" key="1">
    <citation type="submission" date="2022-03" db="EMBL/GenBank/DDBJ databases">
        <title>Ignatzschineria rhizosphaerae HR5S32.</title>
        <authorList>
            <person name="Sun J.Q."/>
            <person name="Feng J.Y."/>
        </authorList>
    </citation>
    <scope>NUCLEOTIDE SEQUENCE [LARGE SCALE GENOMIC DNA]</scope>
    <source>
        <strain evidence="2 3">HR5S32</strain>
    </source>
</reference>
<dbReference type="EMBL" id="CP093379">
    <property type="protein sequence ID" value="UNM95706.1"/>
    <property type="molecule type" value="Genomic_DNA"/>
</dbReference>